<accession>A0A437QQV3</accession>
<organism evidence="1 2">
    <name type="scientific">Hwanghaeella grinnelliae</name>
    <dbReference type="NCBI Taxonomy" id="2500179"/>
    <lineage>
        <taxon>Bacteria</taxon>
        <taxon>Pseudomonadati</taxon>
        <taxon>Pseudomonadota</taxon>
        <taxon>Alphaproteobacteria</taxon>
        <taxon>Rhodospirillales</taxon>
        <taxon>Rhodospirillaceae</taxon>
        <taxon>Hwanghaeella</taxon>
    </lineage>
</organism>
<dbReference type="RefSeq" id="WP_127766323.1">
    <property type="nucleotide sequence ID" value="NZ_SADE01000002.1"/>
</dbReference>
<dbReference type="EMBL" id="SADE01000002">
    <property type="protein sequence ID" value="RVU36847.1"/>
    <property type="molecule type" value="Genomic_DNA"/>
</dbReference>
<evidence type="ECO:0000313" key="2">
    <source>
        <dbReference type="Proteomes" id="UP000287447"/>
    </source>
</evidence>
<keyword evidence="2" id="KW-1185">Reference proteome</keyword>
<dbReference type="InterPro" id="IPR021269">
    <property type="entry name" value="DUF2848"/>
</dbReference>
<dbReference type="GO" id="GO:0003824">
    <property type="term" value="F:catalytic activity"/>
    <property type="evidence" value="ECO:0007669"/>
    <property type="project" value="InterPro"/>
</dbReference>
<name>A0A437QQV3_9PROT</name>
<proteinExistence type="predicted"/>
<evidence type="ECO:0000313" key="1">
    <source>
        <dbReference type="EMBL" id="RVU36847.1"/>
    </source>
</evidence>
<dbReference type="OrthoDB" id="9792678at2"/>
<gene>
    <name evidence="1" type="ORF">EOI86_16930</name>
</gene>
<dbReference type="SUPFAM" id="SSF56529">
    <property type="entry name" value="FAH"/>
    <property type="match status" value="1"/>
</dbReference>
<dbReference type="Gene3D" id="3.90.850.10">
    <property type="entry name" value="Fumarylacetoacetase-like, C-terminal domain"/>
    <property type="match status" value="1"/>
</dbReference>
<comment type="caution">
    <text evidence="1">The sequence shown here is derived from an EMBL/GenBank/DDBJ whole genome shotgun (WGS) entry which is preliminary data.</text>
</comment>
<sequence>METINIDVETLNGTEAKAIEVTDLVIAGWAGRDAEAMEHHIRELEALGIARPRETPIFYRVSASRLATEDAIEVMGDDSSGEVECVLTSHNGKLFVGIGSDHTDRKVETFGVTASKQICEKPVSTVFWPFDEVSDHWDELVITSYATIGGERVLYQNGPVAGLLRPETLIKKYTDGGTLPDGTMMFCGTLPAIGGIRSASDFECRLVDPVLARELELRYHIKSLAIAD</sequence>
<dbReference type="Pfam" id="PF11010">
    <property type="entry name" value="DUF2848"/>
    <property type="match status" value="1"/>
</dbReference>
<dbReference type="AlphaFoldDB" id="A0A437QQV3"/>
<dbReference type="Proteomes" id="UP000287447">
    <property type="component" value="Unassembled WGS sequence"/>
</dbReference>
<protein>
    <submittedName>
        <fullName evidence="1">DUF2848 domain-containing protein</fullName>
    </submittedName>
</protein>
<reference evidence="2" key="1">
    <citation type="submission" date="2019-01" db="EMBL/GenBank/DDBJ databases">
        <title>Gri0909 isolated from a small marine red alga.</title>
        <authorList>
            <person name="Kim J."/>
            <person name="Jeong S.E."/>
            <person name="Jeon C.O."/>
        </authorList>
    </citation>
    <scope>NUCLEOTIDE SEQUENCE [LARGE SCALE GENOMIC DNA]</scope>
    <source>
        <strain evidence="2">Gri0909</strain>
    </source>
</reference>
<dbReference type="InterPro" id="IPR036663">
    <property type="entry name" value="Fumarylacetoacetase_C_sf"/>
</dbReference>